<sequence>MAEPPRPRIVLLCDGTWCGREAGTRTNIYRLAELFGVDMDASDSDSTVPQERRYDDGDEEHRIHVRYRHGVGLGSGFLDYLFDGATAQDLAAEVVAAYRYVVKHYTPGCEVWMFGVSRGAYTARCVAGLINNCGVLRRDRLDGGGETADVLCREAYRLYRSEDPLHAPHSEQMVAFRKRFSWPLIGDDVEKGEDTPRAPVRFMGLFDTVGGLGIPTWTGGVGLEWPEFHNNEVSSVVQDVCHLVSLHDRFWIFQPCLATRKDPGSQGIDEEWVPGAHYDLARQRFQFWRSGASWVERVIGAVQSIPFLGSGKQIEPNEVLSDLAMWKMVERIARHDAGHQLITEATLVATMGDLRAAMTGPRRRAGSGDVYENIVEYGPGGSRIGRLVTQVAGGLDIWKLLFEIRERMIPNDGAKVYRFGAVDPVVLGSQAVQCVGQLAAIDEVRYPSHTPELWALRSGKHWP</sequence>
<evidence type="ECO:0000259" key="1">
    <source>
        <dbReference type="Pfam" id="PF09994"/>
    </source>
</evidence>
<dbReference type="EMBL" id="JANBVN010000044">
    <property type="protein sequence ID" value="KAJ9157152.1"/>
    <property type="molecule type" value="Genomic_DNA"/>
</dbReference>
<comment type="caution">
    <text evidence="2">The sequence shown here is derived from an EMBL/GenBank/DDBJ whole genome shotgun (WGS) entry which is preliminary data.</text>
</comment>
<organism evidence="2 3">
    <name type="scientific">Coniochaeta hoffmannii</name>
    <dbReference type="NCBI Taxonomy" id="91930"/>
    <lineage>
        <taxon>Eukaryota</taxon>
        <taxon>Fungi</taxon>
        <taxon>Dikarya</taxon>
        <taxon>Ascomycota</taxon>
        <taxon>Pezizomycotina</taxon>
        <taxon>Sordariomycetes</taxon>
        <taxon>Sordariomycetidae</taxon>
        <taxon>Coniochaetales</taxon>
        <taxon>Coniochaetaceae</taxon>
        <taxon>Coniochaeta</taxon>
    </lineage>
</organism>
<name>A0AA38SET9_9PEZI</name>
<evidence type="ECO:0000313" key="3">
    <source>
        <dbReference type="Proteomes" id="UP001174691"/>
    </source>
</evidence>
<protein>
    <submittedName>
        <fullName evidence="2">Peptidoglycan binding domain containing protein</fullName>
    </submittedName>
</protein>
<feature type="domain" description="T6SS Phospholipase effector Tle1-like catalytic" evidence="1">
    <location>
        <begin position="8"/>
        <end position="293"/>
    </location>
</feature>
<accession>A0AA38SET9</accession>
<dbReference type="Proteomes" id="UP001174691">
    <property type="component" value="Unassembled WGS sequence"/>
</dbReference>
<dbReference type="PANTHER" id="PTHR33840:SF16">
    <property type="entry name" value="DUF2235 DOMAIN-CONTAINING PROTEIN"/>
    <property type="match status" value="1"/>
</dbReference>
<dbReference type="PANTHER" id="PTHR33840">
    <property type="match status" value="1"/>
</dbReference>
<evidence type="ECO:0000313" key="2">
    <source>
        <dbReference type="EMBL" id="KAJ9157152.1"/>
    </source>
</evidence>
<gene>
    <name evidence="2" type="ORF">NKR19_g3769</name>
</gene>
<dbReference type="AlphaFoldDB" id="A0AA38SET9"/>
<proteinExistence type="predicted"/>
<keyword evidence="3" id="KW-1185">Reference proteome</keyword>
<reference evidence="2" key="1">
    <citation type="submission" date="2022-07" db="EMBL/GenBank/DDBJ databases">
        <title>Fungi with potential for degradation of polypropylene.</title>
        <authorList>
            <person name="Gostincar C."/>
        </authorList>
    </citation>
    <scope>NUCLEOTIDE SEQUENCE</scope>
    <source>
        <strain evidence="2">EXF-13287</strain>
    </source>
</reference>
<dbReference type="InterPro" id="IPR018712">
    <property type="entry name" value="Tle1-like_cat"/>
</dbReference>
<dbReference type="Pfam" id="PF09994">
    <property type="entry name" value="T6SS_Tle1-like_cat"/>
    <property type="match status" value="1"/>
</dbReference>